<accession>A0A941GMX5</accession>
<gene>
    <name evidence="1" type="ORF">DSM107014_02225</name>
</gene>
<evidence type="ECO:0008006" key="3">
    <source>
        <dbReference type="Google" id="ProtNLM"/>
    </source>
</evidence>
<proteinExistence type="predicted"/>
<protein>
    <recommendedName>
        <fullName evidence="3">Glycine zipper domain-containing protein</fullName>
    </recommendedName>
</protein>
<organism evidence="1 2">
    <name type="scientific">Gomphosphaeria aponina SAG 52.96 = DSM 107014</name>
    <dbReference type="NCBI Taxonomy" id="1521640"/>
    <lineage>
        <taxon>Bacteria</taxon>
        <taxon>Bacillati</taxon>
        <taxon>Cyanobacteriota</taxon>
        <taxon>Cyanophyceae</taxon>
        <taxon>Oscillatoriophycideae</taxon>
        <taxon>Chroococcales</taxon>
        <taxon>Gomphosphaeriaceae</taxon>
        <taxon>Gomphosphaeria</taxon>
    </lineage>
</organism>
<evidence type="ECO:0000313" key="2">
    <source>
        <dbReference type="Proteomes" id="UP000767446"/>
    </source>
</evidence>
<dbReference type="EMBL" id="JADQBC010000009">
    <property type="protein sequence ID" value="MBR8826714.1"/>
    <property type="molecule type" value="Genomic_DNA"/>
</dbReference>
<name>A0A941GMX5_9CHRO</name>
<sequence>MGKKLRTLLAFSTILFAPVDVTQAQAYTIAQGRSMSYCHRFAEDYANRHARGGPLEGAARGAAGGAIIGAVVDGGRGAGTGAGIGALVGGTARGARQNADRDHLYRIAFDDCMRGVHRW</sequence>
<dbReference type="Proteomes" id="UP000767446">
    <property type="component" value="Unassembled WGS sequence"/>
</dbReference>
<reference evidence="1" key="1">
    <citation type="submission" date="2021-02" db="EMBL/GenBank/DDBJ databases">
        <title>Metagenome analyses of Stigonema ocellatum DSM 106950, Chlorogloea purpurea SAG 13.99 and Gomphosphaeria aponina DSM 107014.</title>
        <authorList>
            <person name="Marter P."/>
            <person name="Huang S."/>
        </authorList>
    </citation>
    <scope>NUCLEOTIDE SEQUENCE</scope>
    <source>
        <strain evidence="1">JP213</strain>
    </source>
</reference>
<evidence type="ECO:0000313" key="1">
    <source>
        <dbReference type="EMBL" id="MBR8826714.1"/>
    </source>
</evidence>
<comment type="caution">
    <text evidence="1">The sequence shown here is derived from an EMBL/GenBank/DDBJ whole genome shotgun (WGS) entry which is preliminary data.</text>
</comment>
<dbReference type="AlphaFoldDB" id="A0A941GMX5"/>